<reference evidence="2 3" key="1">
    <citation type="submission" date="2019-09" db="EMBL/GenBank/DDBJ databases">
        <title>Complete genome sequence of Arachidicoccus sp. B3-10 isolated from apple orchard soil.</title>
        <authorList>
            <person name="Kim H.S."/>
            <person name="Han K.-I."/>
            <person name="Suh M.K."/>
            <person name="Lee K.C."/>
            <person name="Eom M.K."/>
            <person name="Kim J.-S."/>
            <person name="Kang S.W."/>
            <person name="Sin Y."/>
            <person name="Lee J.-S."/>
        </authorList>
    </citation>
    <scope>NUCLEOTIDE SEQUENCE [LARGE SCALE GENOMIC DNA]</scope>
    <source>
        <strain evidence="2 3">B3-10</strain>
    </source>
</reference>
<proteinExistence type="predicted"/>
<dbReference type="Proteomes" id="UP000292424">
    <property type="component" value="Chromosome"/>
</dbReference>
<dbReference type="KEGG" id="arac:E0W69_007705"/>
<sequence length="278" mass="31554">MAKEITKAENIAYLEKGLYYSGFGIEANKTLNDEISKQTKEFSVPLQMHVAGKEADFRLDFKQSEKQPDIYFFNGYQATLKENPEKTQYFAITKNNGITTREAVNLLEGRAVAKSIKLEDGSRQEIWTQINFQSKKNNGNFERKTYFPSYGFDMSKALSDLPLKTEEGKDLPKWIASSLKKGNAVEVDMEMDGKAQKNTIVANPQFKTIDVFDKSNTRILQSNGNTISVKEQPFIEHPGETVTKDVKPSLKEETGVKRLPRKQKTEAVTENTSKGMRR</sequence>
<feature type="compositionally biased region" description="Polar residues" evidence="1">
    <location>
        <begin position="266"/>
        <end position="278"/>
    </location>
</feature>
<evidence type="ECO:0000313" key="3">
    <source>
        <dbReference type="Proteomes" id="UP000292424"/>
    </source>
</evidence>
<organism evidence="2 3">
    <name type="scientific">Rhizosphaericola mali</name>
    <dbReference type="NCBI Taxonomy" id="2545455"/>
    <lineage>
        <taxon>Bacteria</taxon>
        <taxon>Pseudomonadati</taxon>
        <taxon>Bacteroidota</taxon>
        <taxon>Chitinophagia</taxon>
        <taxon>Chitinophagales</taxon>
        <taxon>Chitinophagaceae</taxon>
        <taxon>Rhizosphaericola</taxon>
    </lineage>
</organism>
<protein>
    <recommendedName>
        <fullName evidence="4">DUF3945 domain-containing protein</fullName>
    </recommendedName>
</protein>
<dbReference type="AlphaFoldDB" id="A0A5P2GAH1"/>
<evidence type="ECO:0008006" key="4">
    <source>
        <dbReference type="Google" id="ProtNLM"/>
    </source>
</evidence>
<name>A0A5P2GAH1_9BACT</name>
<dbReference type="OrthoDB" id="6372253at2"/>
<feature type="region of interest" description="Disordered" evidence="1">
    <location>
        <begin position="238"/>
        <end position="278"/>
    </location>
</feature>
<dbReference type="EMBL" id="CP044016">
    <property type="protein sequence ID" value="QES88551.1"/>
    <property type="molecule type" value="Genomic_DNA"/>
</dbReference>
<keyword evidence="3" id="KW-1185">Reference proteome</keyword>
<feature type="compositionally biased region" description="Basic and acidic residues" evidence="1">
    <location>
        <begin position="238"/>
        <end position="256"/>
    </location>
</feature>
<evidence type="ECO:0000313" key="2">
    <source>
        <dbReference type="EMBL" id="QES88551.1"/>
    </source>
</evidence>
<dbReference type="RefSeq" id="WP_131329441.1">
    <property type="nucleotide sequence ID" value="NZ_CP044016.1"/>
</dbReference>
<accession>A0A5P2GAH1</accession>
<evidence type="ECO:0000256" key="1">
    <source>
        <dbReference type="SAM" id="MobiDB-lite"/>
    </source>
</evidence>
<gene>
    <name evidence="2" type="ORF">E0W69_007705</name>
</gene>